<evidence type="ECO:0000313" key="3">
    <source>
        <dbReference type="Proteomes" id="UP001596989"/>
    </source>
</evidence>
<evidence type="ECO:0000256" key="1">
    <source>
        <dbReference type="SAM" id="Phobius"/>
    </source>
</evidence>
<dbReference type="Proteomes" id="UP001596989">
    <property type="component" value="Unassembled WGS sequence"/>
</dbReference>
<keyword evidence="3" id="KW-1185">Reference proteome</keyword>
<protein>
    <recommendedName>
        <fullName evidence="4">DUF3221 domain-containing protein</fullName>
    </recommendedName>
</protein>
<keyword evidence="1" id="KW-0472">Membrane</keyword>
<dbReference type="RefSeq" id="WP_377563929.1">
    <property type="nucleotide sequence ID" value="NZ_JBHTJZ010000011.1"/>
</dbReference>
<keyword evidence="1" id="KW-0812">Transmembrane</keyword>
<comment type="caution">
    <text evidence="2">The sequence shown here is derived from an EMBL/GenBank/DDBJ whole genome shotgun (WGS) entry which is preliminary data.</text>
</comment>
<proteinExistence type="predicted"/>
<evidence type="ECO:0008006" key="4">
    <source>
        <dbReference type="Google" id="ProtNLM"/>
    </source>
</evidence>
<evidence type="ECO:0000313" key="2">
    <source>
        <dbReference type="EMBL" id="MFD0959697.1"/>
    </source>
</evidence>
<dbReference type="EMBL" id="JBHTJZ010000011">
    <property type="protein sequence ID" value="MFD0959697.1"/>
    <property type="molecule type" value="Genomic_DNA"/>
</dbReference>
<gene>
    <name evidence="2" type="ORF">ACFQ2I_09870</name>
</gene>
<reference evidence="3" key="1">
    <citation type="journal article" date="2019" name="Int. J. Syst. Evol. Microbiol.">
        <title>The Global Catalogue of Microorganisms (GCM) 10K type strain sequencing project: providing services to taxonomists for standard genome sequencing and annotation.</title>
        <authorList>
            <consortium name="The Broad Institute Genomics Platform"/>
            <consortium name="The Broad Institute Genome Sequencing Center for Infectious Disease"/>
            <person name="Wu L."/>
            <person name="Ma J."/>
        </authorList>
    </citation>
    <scope>NUCLEOTIDE SEQUENCE [LARGE SCALE GENOMIC DNA]</scope>
    <source>
        <strain evidence="3">CCUG 59129</strain>
    </source>
</reference>
<feature type="transmembrane region" description="Helical" evidence="1">
    <location>
        <begin position="7"/>
        <end position="26"/>
    </location>
</feature>
<accession>A0ABW3HQ69</accession>
<name>A0ABW3HQ69_9BACL</name>
<organism evidence="2 3">
    <name type="scientific">Paenibacillus chungangensis</name>
    <dbReference type="NCBI Taxonomy" id="696535"/>
    <lineage>
        <taxon>Bacteria</taxon>
        <taxon>Bacillati</taxon>
        <taxon>Bacillota</taxon>
        <taxon>Bacilli</taxon>
        <taxon>Bacillales</taxon>
        <taxon>Paenibacillaceae</taxon>
        <taxon>Paenibacillus</taxon>
    </lineage>
</organism>
<sequence>MRLSGRNVIALFLLVVVAATIAYLFLTGEQMQEYEILYASNQEVFLKKVGNDDDSEESYARYTVSEDTILKDKRGDALAFRDLEIGQVVIVYPDEQSFVLLSGPPVLRAKEIIVLR</sequence>
<keyword evidence="1" id="KW-1133">Transmembrane helix</keyword>